<feature type="domain" description="HTH marR-type" evidence="4">
    <location>
        <begin position="1"/>
        <end position="138"/>
    </location>
</feature>
<evidence type="ECO:0000256" key="3">
    <source>
        <dbReference type="ARBA" id="ARBA00023163"/>
    </source>
</evidence>
<dbReference type="PROSITE" id="PS50995">
    <property type="entry name" value="HTH_MARR_2"/>
    <property type="match status" value="1"/>
</dbReference>
<feature type="non-terminal residue" evidence="5">
    <location>
        <position position="1"/>
    </location>
</feature>
<organism evidence="5">
    <name type="scientific">marine metagenome</name>
    <dbReference type="NCBI Taxonomy" id="408172"/>
    <lineage>
        <taxon>unclassified sequences</taxon>
        <taxon>metagenomes</taxon>
        <taxon>ecological metagenomes</taxon>
    </lineage>
</organism>
<protein>
    <recommendedName>
        <fullName evidence="4">HTH marR-type domain-containing protein</fullName>
    </recommendedName>
</protein>
<dbReference type="InterPro" id="IPR036390">
    <property type="entry name" value="WH_DNA-bd_sf"/>
</dbReference>
<name>A0A382LBE4_9ZZZZ</name>
<dbReference type="Gene3D" id="1.10.10.10">
    <property type="entry name" value="Winged helix-like DNA-binding domain superfamily/Winged helix DNA-binding domain"/>
    <property type="match status" value="1"/>
</dbReference>
<evidence type="ECO:0000313" key="5">
    <source>
        <dbReference type="EMBL" id="SVC34158.1"/>
    </source>
</evidence>
<proteinExistence type="predicted"/>
<dbReference type="PANTHER" id="PTHR42756:SF1">
    <property type="entry name" value="TRANSCRIPTIONAL REPRESSOR OF EMRAB OPERON"/>
    <property type="match status" value="1"/>
</dbReference>
<sequence length="143" mass="17156">EDKRPLRLWLRWLHCSTIIENEVRRRLRERFRVTLPQFDLLSALERVDRPMTMSELSEYLLVSNGNVTGVVRRLTEKGWLNLKHQPEDRRKQTVCLSERGRQTFLEMADEHRDWISTLMSGIRGQEDDFGEYLKKIRSSLEKQ</sequence>
<dbReference type="GO" id="GO:0003700">
    <property type="term" value="F:DNA-binding transcription factor activity"/>
    <property type="evidence" value="ECO:0007669"/>
    <property type="project" value="InterPro"/>
</dbReference>
<dbReference type="EMBL" id="UINC01086055">
    <property type="protein sequence ID" value="SVC34158.1"/>
    <property type="molecule type" value="Genomic_DNA"/>
</dbReference>
<evidence type="ECO:0000256" key="2">
    <source>
        <dbReference type="ARBA" id="ARBA00023125"/>
    </source>
</evidence>
<reference evidence="5" key="1">
    <citation type="submission" date="2018-05" db="EMBL/GenBank/DDBJ databases">
        <authorList>
            <person name="Lanie J.A."/>
            <person name="Ng W.-L."/>
            <person name="Kazmierczak K.M."/>
            <person name="Andrzejewski T.M."/>
            <person name="Davidsen T.M."/>
            <person name="Wayne K.J."/>
            <person name="Tettelin H."/>
            <person name="Glass J.I."/>
            <person name="Rusch D."/>
            <person name="Podicherti R."/>
            <person name="Tsui H.-C.T."/>
            <person name="Winkler M.E."/>
        </authorList>
    </citation>
    <scope>NUCLEOTIDE SEQUENCE</scope>
</reference>
<dbReference type="SUPFAM" id="SSF46785">
    <property type="entry name" value="Winged helix' DNA-binding domain"/>
    <property type="match status" value="1"/>
</dbReference>
<dbReference type="InterPro" id="IPR000835">
    <property type="entry name" value="HTH_MarR-typ"/>
</dbReference>
<evidence type="ECO:0000259" key="4">
    <source>
        <dbReference type="PROSITE" id="PS50995"/>
    </source>
</evidence>
<dbReference type="InterPro" id="IPR036388">
    <property type="entry name" value="WH-like_DNA-bd_sf"/>
</dbReference>
<keyword evidence="2" id="KW-0238">DNA-binding</keyword>
<dbReference type="Pfam" id="PF12802">
    <property type="entry name" value="MarR_2"/>
    <property type="match status" value="1"/>
</dbReference>
<gene>
    <name evidence="5" type="ORF">METZ01_LOCUS287012</name>
</gene>
<dbReference type="PANTHER" id="PTHR42756">
    <property type="entry name" value="TRANSCRIPTIONAL REGULATOR, MARR"/>
    <property type="match status" value="1"/>
</dbReference>
<keyword evidence="3" id="KW-0804">Transcription</keyword>
<evidence type="ECO:0000256" key="1">
    <source>
        <dbReference type="ARBA" id="ARBA00023015"/>
    </source>
</evidence>
<dbReference type="SMART" id="SM00347">
    <property type="entry name" value="HTH_MARR"/>
    <property type="match status" value="1"/>
</dbReference>
<accession>A0A382LBE4</accession>
<dbReference type="GO" id="GO:0003677">
    <property type="term" value="F:DNA binding"/>
    <property type="evidence" value="ECO:0007669"/>
    <property type="project" value="UniProtKB-KW"/>
</dbReference>
<keyword evidence="1" id="KW-0805">Transcription regulation</keyword>
<dbReference type="AlphaFoldDB" id="A0A382LBE4"/>